<dbReference type="RefSeq" id="WP_269879455.1">
    <property type="nucleotide sequence ID" value="NZ_JAQAGZ010000001.1"/>
</dbReference>
<dbReference type="InterPro" id="IPR008183">
    <property type="entry name" value="Aldose_1/G6P_1-epimerase"/>
</dbReference>
<accession>A0ABT4Q2H5</accession>
<organism evidence="1 2">
    <name type="scientific">Paenibacillus gyeongsangnamensis</name>
    <dbReference type="NCBI Taxonomy" id="3388067"/>
    <lineage>
        <taxon>Bacteria</taxon>
        <taxon>Bacillati</taxon>
        <taxon>Bacillota</taxon>
        <taxon>Bacilli</taxon>
        <taxon>Bacillales</taxon>
        <taxon>Paenibacillaceae</taxon>
        <taxon>Paenibacillus</taxon>
    </lineage>
</organism>
<protein>
    <submittedName>
        <fullName evidence="1">Aldose 1-epimerase</fullName>
    </submittedName>
</protein>
<dbReference type="CDD" id="cd01081">
    <property type="entry name" value="Aldose_epim"/>
    <property type="match status" value="1"/>
</dbReference>
<keyword evidence="2" id="KW-1185">Reference proteome</keyword>
<comment type="caution">
    <text evidence="1">The sequence shown here is derived from an EMBL/GenBank/DDBJ whole genome shotgun (WGS) entry which is preliminary data.</text>
</comment>
<dbReference type="InterPro" id="IPR014718">
    <property type="entry name" value="GH-type_carb-bd"/>
</dbReference>
<evidence type="ECO:0000313" key="2">
    <source>
        <dbReference type="Proteomes" id="UP001527882"/>
    </source>
</evidence>
<dbReference type="InterPro" id="IPR011013">
    <property type="entry name" value="Gal_mutarotase_sf_dom"/>
</dbReference>
<dbReference type="Gene3D" id="2.70.98.10">
    <property type="match status" value="1"/>
</dbReference>
<dbReference type="Proteomes" id="UP001527882">
    <property type="component" value="Unassembled WGS sequence"/>
</dbReference>
<reference evidence="1 2" key="1">
    <citation type="submission" date="2022-12" db="EMBL/GenBank/DDBJ databases">
        <title>Draft genome sequence of Paenibacillus sp. dW9.</title>
        <authorList>
            <person name="Choi E.-W."/>
            <person name="Kim D.-U."/>
        </authorList>
    </citation>
    <scope>NUCLEOTIDE SEQUENCE [LARGE SCALE GENOMIC DNA]</scope>
    <source>
        <strain evidence="2">dW9</strain>
    </source>
</reference>
<name>A0ABT4Q2H5_9BACL</name>
<sequence length="332" mass="37492">MSQARAFEADYQGERAIYLEAGGYEAAVLPEIGGNLIAFREPAKGYRFLHEPLPDEMEAFKANPIIHGIPVLFPPNRYEDGKFPWNGRTYEFPVNEPSTGNHLHGFVHNIPWEAESFGTMGAESFVTLRLKVDAVHPVYRFLPHAFTIRLTYSLGEWGLSQRVSVRNDGEEAMPCLLAFHTAVNAPFAENASAADYRFRMTIGKRWELNERMLPTGRFQPLTPDEERMKGEGLSPFFEAMDNHYTVEPQDGRNRMELADTRNGVVLVYDAGTAYKMWMIWNNNAAEGFFCPEPQVNLVNAPKVALPAEEIGLLSLAPGEIWEAASRMYCRPL</sequence>
<gene>
    <name evidence="1" type="ORF">O9H85_01265</name>
</gene>
<evidence type="ECO:0000313" key="1">
    <source>
        <dbReference type="EMBL" id="MCZ8511085.1"/>
    </source>
</evidence>
<dbReference type="EMBL" id="JAQAGZ010000001">
    <property type="protein sequence ID" value="MCZ8511085.1"/>
    <property type="molecule type" value="Genomic_DNA"/>
</dbReference>
<dbReference type="Pfam" id="PF01263">
    <property type="entry name" value="Aldose_epim"/>
    <property type="match status" value="1"/>
</dbReference>
<dbReference type="SUPFAM" id="SSF74650">
    <property type="entry name" value="Galactose mutarotase-like"/>
    <property type="match status" value="1"/>
</dbReference>
<proteinExistence type="predicted"/>